<dbReference type="EMBL" id="ATCF01000022">
    <property type="protein sequence ID" value="EPD98582.1"/>
    <property type="molecule type" value="Genomic_DNA"/>
</dbReference>
<dbReference type="PANTHER" id="PTHR38099">
    <property type="entry name" value="LARGE RIBOSOMAL RNA SUBUNIT ACCUMULATION PROTEIN YCED"/>
    <property type="match status" value="1"/>
</dbReference>
<dbReference type="RefSeq" id="WP_016474810.1">
    <property type="nucleotide sequence ID" value="NZ_KE150480.1"/>
</dbReference>
<evidence type="ECO:0000256" key="4">
    <source>
        <dbReference type="ARBA" id="ARBA00022517"/>
    </source>
</evidence>
<dbReference type="STRING" id="1203554.HMPREF1476_01621"/>
<dbReference type="GO" id="GO:0005829">
    <property type="term" value="C:cytosol"/>
    <property type="evidence" value="ECO:0007669"/>
    <property type="project" value="TreeGrafter"/>
</dbReference>
<evidence type="ECO:0000256" key="6">
    <source>
        <dbReference type="SAM" id="MobiDB-lite"/>
    </source>
</evidence>
<evidence type="ECO:0000256" key="5">
    <source>
        <dbReference type="ARBA" id="ARBA00031841"/>
    </source>
</evidence>
<gene>
    <name evidence="7" type="ORF">HMPREF1476_01621</name>
</gene>
<dbReference type="PATRIC" id="fig|1203554.3.peg.1702"/>
<dbReference type="eggNOG" id="COG1399">
    <property type="taxonomic scope" value="Bacteria"/>
</dbReference>
<dbReference type="InterPro" id="IPR039255">
    <property type="entry name" value="YceD_bac"/>
</dbReference>
<comment type="caution">
    <text evidence="7">The sequence shown here is derived from an EMBL/GenBank/DDBJ whole genome shotgun (WGS) entry which is preliminary data.</text>
</comment>
<evidence type="ECO:0000256" key="2">
    <source>
        <dbReference type="ARBA" id="ARBA00010740"/>
    </source>
</evidence>
<comment type="function">
    <text evidence="1">Plays a role in synthesis, processing and/or stability of 23S rRNA.</text>
</comment>
<evidence type="ECO:0000256" key="1">
    <source>
        <dbReference type="ARBA" id="ARBA00002868"/>
    </source>
</evidence>
<organism evidence="7 8">
    <name type="scientific">Sutterella wadsworthensis HGA0223</name>
    <dbReference type="NCBI Taxonomy" id="1203554"/>
    <lineage>
        <taxon>Bacteria</taxon>
        <taxon>Pseudomonadati</taxon>
        <taxon>Pseudomonadota</taxon>
        <taxon>Betaproteobacteria</taxon>
        <taxon>Burkholderiales</taxon>
        <taxon>Sutterellaceae</taxon>
        <taxon>Sutterella</taxon>
    </lineage>
</organism>
<accession>S3BWX3</accession>
<name>S3BWX3_9BURK</name>
<keyword evidence="8" id="KW-1185">Reference proteome</keyword>
<dbReference type="GO" id="GO:0042254">
    <property type="term" value="P:ribosome biogenesis"/>
    <property type="evidence" value="ECO:0007669"/>
    <property type="project" value="UniProtKB-KW"/>
</dbReference>
<proteinExistence type="inferred from homology"/>
<dbReference type="Proteomes" id="UP000014400">
    <property type="component" value="Unassembled WGS sequence"/>
</dbReference>
<reference evidence="7 8" key="1">
    <citation type="submission" date="2013-04" db="EMBL/GenBank/DDBJ databases">
        <title>The Genome Sequence of Sutterella wadsworthensis HGA0223.</title>
        <authorList>
            <consortium name="The Broad Institute Genomics Platform"/>
            <person name="Earl A."/>
            <person name="Ward D."/>
            <person name="Feldgarden M."/>
            <person name="Gevers D."/>
            <person name="Schmidt T.M."/>
            <person name="Dover J."/>
            <person name="Dai D."/>
            <person name="Walker B."/>
            <person name="Young S."/>
            <person name="Zeng Q."/>
            <person name="Gargeya S."/>
            <person name="Fitzgerald M."/>
            <person name="Haas B."/>
            <person name="Abouelleil A."/>
            <person name="Allen A.W."/>
            <person name="Alvarado L."/>
            <person name="Arachchi H.M."/>
            <person name="Berlin A.M."/>
            <person name="Chapman S.B."/>
            <person name="Gainer-Dewar J."/>
            <person name="Goldberg J."/>
            <person name="Griggs A."/>
            <person name="Gujja S."/>
            <person name="Hansen M."/>
            <person name="Howarth C."/>
            <person name="Imamovic A."/>
            <person name="Ireland A."/>
            <person name="Larimer J."/>
            <person name="McCowan C."/>
            <person name="Murphy C."/>
            <person name="Pearson M."/>
            <person name="Poon T.W."/>
            <person name="Priest M."/>
            <person name="Roberts A."/>
            <person name="Saif S."/>
            <person name="Shea T."/>
            <person name="Sisk P."/>
            <person name="Sykes S."/>
            <person name="Wortman J."/>
            <person name="Nusbaum C."/>
            <person name="Birren B."/>
        </authorList>
    </citation>
    <scope>NUCLEOTIDE SEQUENCE [LARGE SCALE GENOMIC DNA]</scope>
    <source>
        <strain evidence="7 8">HGA0223</strain>
    </source>
</reference>
<evidence type="ECO:0000313" key="7">
    <source>
        <dbReference type="EMBL" id="EPD98582.1"/>
    </source>
</evidence>
<dbReference type="Pfam" id="PF02620">
    <property type="entry name" value="YceD"/>
    <property type="match status" value="1"/>
</dbReference>
<dbReference type="PANTHER" id="PTHR38099:SF1">
    <property type="entry name" value="LARGE RIBOSOMAL RNA SUBUNIT ACCUMULATION PROTEIN YCED"/>
    <property type="match status" value="1"/>
</dbReference>
<dbReference type="InterPro" id="IPR003772">
    <property type="entry name" value="YceD"/>
</dbReference>
<comment type="similarity">
    <text evidence="2">Belongs to the DUF177 domain family.</text>
</comment>
<evidence type="ECO:0000256" key="3">
    <source>
        <dbReference type="ARBA" id="ARBA00015716"/>
    </source>
</evidence>
<dbReference type="HOGENOM" id="CLU_094127_0_0_4"/>
<evidence type="ECO:0000313" key="8">
    <source>
        <dbReference type="Proteomes" id="UP000014400"/>
    </source>
</evidence>
<protein>
    <recommendedName>
        <fullName evidence="3">Large ribosomal RNA subunit accumulation protein YceD</fullName>
    </recommendedName>
    <alternativeName>
        <fullName evidence="5">23S rRNA accumulation protein YceD</fullName>
    </alternativeName>
</protein>
<dbReference type="AlphaFoldDB" id="S3BWX3"/>
<sequence length="167" mass="18549">MPQFINIFELARRGETIEGEVAVKDLPNLLGFTATENGTLRFVATGLGERRGLPAVDLDMEGDVDISCARCLKPMSVHIASGAVFRLVRTEAEANALPIEDDEEDEDVLVGSRNFDLEKWVEEEAILALPRMVVHDACEEKREWSDGEEPQEEKRPNPFAALAALKK</sequence>
<feature type="region of interest" description="Disordered" evidence="6">
    <location>
        <begin position="142"/>
        <end position="167"/>
    </location>
</feature>
<keyword evidence="4" id="KW-0690">Ribosome biogenesis</keyword>